<dbReference type="PANTHER" id="PTHR24422">
    <property type="entry name" value="CHEMOTAXIS PROTEIN METHYLTRANSFERASE"/>
    <property type="match status" value="1"/>
</dbReference>
<keyword evidence="5" id="KW-0949">S-adenosyl-L-methionine</keyword>
<dbReference type="SMART" id="SM00138">
    <property type="entry name" value="MeTrc"/>
    <property type="match status" value="1"/>
</dbReference>
<dbReference type="InterPro" id="IPR022641">
    <property type="entry name" value="CheR_N"/>
</dbReference>
<dbReference type="GO" id="GO:0032259">
    <property type="term" value="P:methylation"/>
    <property type="evidence" value="ECO:0007669"/>
    <property type="project" value="UniProtKB-KW"/>
</dbReference>
<dbReference type="PRINTS" id="PR00996">
    <property type="entry name" value="CHERMTFRASE"/>
</dbReference>
<dbReference type="EMBL" id="QLNI01000003">
    <property type="protein sequence ID" value="RAM03592.1"/>
    <property type="molecule type" value="Genomic_DNA"/>
</dbReference>
<accession>A0A328FJB4</accession>
<dbReference type="EMBL" id="CP036313">
    <property type="protein sequence ID" value="QBH13993.1"/>
    <property type="molecule type" value="Genomic_DNA"/>
</dbReference>
<sequence length="265" mass="30371">MNSILFKPSELTELKALVYKTCGINLHEGKLELLKSKVAKRMRLTQMNVQEYLSYLRSNEREVIEFIDTITTNHSFFYRENKSIEYIVKQLGCHPKREVKRFKVWCAACSTGDEPYTAAVQLKALGVTFSILATDISHSVLEIAQKGIYKNDKVKQVPLSILHRYFQKGTGKYKGYLKIKKEIQQHITFKKYNLISDRIPGSDFDAVLCRNVMIYFNNQTSEAVVNKLYQSLGTDGFFAIGNAESLMNMKHPFKSVAGIPSLYIK</sequence>
<dbReference type="Gene3D" id="1.10.155.10">
    <property type="entry name" value="Chemotaxis receptor methyltransferase CheR, N-terminal domain"/>
    <property type="match status" value="1"/>
</dbReference>
<evidence type="ECO:0000313" key="10">
    <source>
        <dbReference type="Proteomes" id="UP000293902"/>
    </source>
</evidence>
<comment type="catalytic activity">
    <reaction evidence="1">
        <text>L-glutamyl-[protein] + S-adenosyl-L-methionine = [protein]-L-glutamate 5-O-methyl ester + S-adenosyl-L-homocysteine</text>
        <dbReference type="Rhea" id="RHEA:24452"/>
        <dbReference type="Rhea" id="RHEA-COMP:10208"/>
        <dbReference type="Rhea" id="RHEA-COMP:10311"/>
        <dbReference type="ChEBI" id="CHEBI:29973"/>
        <dbReference type="ChEBI" id="CHEBI:57856"/>
        <dbReference type="ChEBI" id="CHEBI:59789"/>
        <dbReference type="ChEBI" id="CHEBI:82795"/>
        <dbReference type="EC" id="2.1.1.80"/>
    </reaction>
</comment>
<evidence type="ECO:0000313" key="8">
    <source>
        <dbReference type="EMBL" id="RAM03592.1"/>
    </source>
</evidence>
<dbReference type="RefSeq" id="WP_111953293.1">
    <property type="nucleotide sequence ID" value="NZ_CP036313.1"/>
</dbReference>
<organism evidence="8 9">
    <name type="scientific">Desulfobacter hydrogenophilus</name>
    <dbReference type="NCBI Taxonomy" id="2291"/>
    <lineage>
        <taxon>Bacteria</taxon>
        <taxon>Pseudomonadati</taxon>
        <taxon>Thermodesulfobacteriota</taxon>
        <taxon>Desulfobacteria</taxon>
        <taxon>Desulfobacterales</taxon>
        <taxon>Desulfobacteraceae</taxon>
        <taxon>Desulfobacter</taxon>
    </lineage>
</organism>
<keyword evidence="4 8" id="KW-0808">Transferase</keyword>
<dbReference type="Gene3D" id="3.40.50.150">
    <property type="entry name" value="Vaccinia Virus protein VP39"/>
    <property type="match status" value="1"/>
</dbReference>
<evidence type="ECO:0000259" key="6">
    <source>
        <dbReference type="PROSITE" id="PS50123"/>
    </source>
</evidence>
<dbReference type="PROSITE" id="PS50123">
    <property type="entry name" value="CHER"/>
    <property type="match status" value="1"/>
</dbReference>
<dbReference type="OrthoDB" id="9786165at2"/>
<dbReference type="SUPFAM" id="SSF47757">
    <property type="entry name" value="Chemotaxis receptor methyltransferase CheR, N-terminal domain"/>
    <property type="match status" value="1"/>
</dbReference>
<dbReference type="InterPro" id="IPR022642">
    <property type="entry name" value="CheR_C"/>
</dbReference>
<dbReference type="PANTHER" id="PTHR24422:SF19">
    <property type="entry name" value="CHEMOTAXIS PROTEIN METHYLTRANSFERASE"/>
    <property type="match status" value="1"/>
</dbReference>
<proteinExistence type="predicted"/>
<evidence type="ECO:0000313" key="9">
    <source>
        <dbReference type="Proteomes" id="UP000248798"/>
    </source>
</evidence>
<dbReference type="Pfam" id="PF03705">
    <property type="entry name" value="CheR_N"/>
    <property type="match status" value="1"/>
</dbReference>
<evidence type="ECO:0000256" key="2">
    <source>
        <dbReference type="ARBA" id="ARBA00012534"/>
    </source>
</evidence>
<dbReference type="EC" id="2.1.1.80" evidence="2"/>
<dbReference type="GO" id="GO:0008983">
    <property type="term" value="F:protein-glutamate O-methyltransferase activity"/>
    <property type="evidence" value="ECO:0007669"/>
    <property type="project" value="UniProtKB-EC"/>
</dbReference>
<dbReference type="InterPro" id="IPR000780">
    <property type="entry name" value="CheR_MeTrfase"/>
</dbReference>
<dbReference type="SUPFAM" id="SSF53335">
    <property type="entry name" value="S-adenosyl-L-methionine-dependent methyltransferases"/>
    <property type="match status" value="1"/>
</dbReference>
<reference evidence="8 9" key="1">
    <citation type="submission" date="2018-06" db="EMBL/GenBank/DDBJ databases">
        <title>Complete Genome Sequence of Desulfobacter hydrogenophilus (DSM3380).</title>
        <authorList>
            <person name="Marietou A."/>
            <person name="Schreiber L."/>
            <person name="Marshall I."/>
            <person name="Jorgensen B."/>
        </authorList>
    </citation>
    <scope>NUCLEOTIDE SEQUENCE [LARGE SCALE GENOMIC DNA]</scope>
    <source>
        <strain evidence="8 9">DSM 3380</strain>
    </source>
</reference>
<dbReference type="Proteomes" id="UP000293902">
    <property type="component" value="Chromosome"/>
</dbReference>
<dbReference type="InterPro" id="IPR036804">
    <property type="entry name" value="CheR_N_sf"/>
</dbReference>
<dbReference type="InterPro" id="IPR029063">
    <property type="entry name" value="SAM-dependent_MTases_sf"/>
</dbReference>
<dbReference type="Pfam" id="PF01739">
    <property type="entry name" value="CheR"/>
    <property type="match status" value="1"/>
</dbReference>
<gene>
    <name evidence="8" type="ORF">DO021_02230</name>
    <name evidence="7" type="ORF">EYB58_14315</name>
</gene>
<evidence type="ECO:0000256" key="1">
    <source>
        <dbReference type="ARBA" id="ARBA00001541"/>
    </source>
</evidence>
<reference evidence="7 10" key="2">
    <citation type="submission" date="2019-02" db="EMBL/GenBank/DDBJ databases">
        <title>Complete genome sequence of Desulfobacter hydrogenophilus AcRS1.</title>
        <authorList>
            <person name="Marietou A."/>
            <person name="Lund M.B."/>
            <person name="Marshall I.P.G."/>
            <person name="Schreiber L."/>
            <person name="Jorgensen B."/>
        </authorList>
    </citation>
    <scope>NUCLEOTIDE SEQUENCE [LARGE SCALE GENOMIC DNA]</scope>
    <source>
        <strain evidence="7 10">AcRS1</strain>
    </source>
</reference>
<dbReference type="InterPro" id="IPR026024">
    <property type="entry name" value="Chemotaxis_MeTrfase_CheR"/>
</dbReference>
<protein>
    <recommendedName>
        <fullName evidence="2">protein-glutamate O-methyltransferase</fullName>
        <ecNumber evidence="2">2.1.1.80</ecNumber>
    </recommendedName>
</protein>
<name>A0A328FJB4_9BACT</name>
<evidence type="ECO:0000313" key="7">
    <source>
        <dbReference type="EMBL" id="QBH13993.1"/>
    </source>
</evidence>
<evidence type="ECO:0000256" key="5">
    <source>
        <dbReference type="ARBA" id="ARBA00022691"/>
    </source>
</evidence>
<dbReference type="InterPro" id="IPR050903">
    <property type="entry name" value="Bact_Chemotaxis_MeTrfase"/>
</dbReference>
<dbReference type="AlphaFoldDB" id="A0A328FJB4"/>
<evidence type="ECO:0000256" key="4">
    <source>
        <dbReference type="ARBA" id="ARBA00022679"/>
    </source>
</evidence>
<keyword evidence="3 8" id="KW-0489">Methyltransferase</keyword>
<evidence type="ECO:0000256" key="3">
    <source>
        <dbReference type="ARBA" id="ARBA00022603"/>
    </source>
</evidence>
<feature type="domain" description="CheR-type methyltransferase" evidence="6">
    <location>
        <begin position="1"/>
        <end position="265"/>
    </location>
</feature>
<keyword evidence="10" id="KW-1185">Reference proteome</keyword>
<dbReference type="Proteomes" id="UP000248798">
    <property type="component" value="Unassembled WGS sequence"/>
</dbReference>
<dbReference type="PIRSF" id="PIRSF000410">
    <property type="entry name" value="CheR"/>
    <property type="match status" value="1"/>
</dbReference>